<protein>
    <recommendedName>
        <fullName evidence="1">Alpha-L-arabinofuranosidase C-terminal domain-containing protein</fullName>
    </recommendedName>
</protein>
<evidence type="ECO:0000259" key="1">
    <source>
        <dbReference type="SMART" id="SM00813"/>
    </source>
</evidence>
<dbReference type="EMBL" id="JAFIMR010000009">
    <property type="protein sequence ID" value="KAI1874451.1"/>
    <property type="molecule type" value="Genomic_DNA"/>
</dbReference>
<dbReference type="GO" id="GO:0046556">
    <property type="term" value="F:alpha-L-arabinofuranosidase activity"/>
    <property type="evidence" value="ECO:0007669"/>
    <property type="project" value="InterPro"/>
</dbReference>
<evidence type="ECO:0000313" key="2">
    <source>
        <dbReference type="EMBL" id="KAI1874451.1"/>
    </source>
</evidence>
<dbReference type="Gene3D" id="2.60.40.1180">
    <property type="entry name" value="Golgi alpha-mannosidase II"/>
    <property type="match status" value="1"/>
</dbReference>
<dbReference type="InterPro" id="IPR013780">
    <property type="entry name" value="Glyco_hydro_b"/>
</dbReference>
<feature type="domain" description="Alpha-L-arabinofuranosidase C-terminal" evidence="1">
    <location>
        <begin position="1"/>
        <end position="131"/>
    </location>
</feature>
<organism evidence="2 3">
    <name type="scientific">Neoarthrinium moseri</name>
    <dbReference type="NCBI Taxonomy" id="1658444"/>
    <lineage>
        <taxon>Eukaryota</taxon>
        <taxon>Fungi</taxon>
        <taxon>Dikarya</taxon>
        <taxon>Ascomycota</taxon>
        <taxon>Pezizomycotina</taxon>
        <taxon>Sordariomycetes</taxon>
        <taxon>Xylariomycetidae</taxon>
        <taxon>Amphisphaeriales</taxon>
        <taxon>Apiosporaceae</taxon>
        <taxon>Neoarthrinium</taxon>
    </lineage>
</organism>
<name>A0A9Q0ARX3_9PEZI</name>
<dbReference type="Pfam" id="PF06964">
    <property type="entry name" value="Alpha-L-AF_C"/>
    <property type="match status" value="1"/>
</dbReference>
<sequence>MIQFAADPALTTKSTSFYVWELFAGHLFTHTLPATADFNPLYYVTGKNEDTGAYVFKGAVYNSTEGTDVPVSLSFDGVAAGTAAELTVLSGPDNPYGYNDPFTGVNVVTTTKSTVTADDNGVFEFSLPNLSVAVLDTGVSGTSKRSMKRGRRS</sequence>
<dbReference type="InterPro" id="IPR010720">
    <property type="entry name" value="Alpha-L-AF_C"/>
</dbReference>
<gene>
    <name evidence="2" type="ORF">JX265_004659</name>
</gene>
<keyword evidence="3" id="KW-1185">Reference proteome</keyword>
<dbReference type="Proteomes" id="UP000829685">
    <property type="component" value="Unassembled WGS sequence"/>
</dbReference>
<dbReference type="AlphaFoldDB" id="A0A9Q0ARX3"/>
<dbReference type="GO" id="GO:0046373">
    <property type="term" value="P:L-arabinose metabolic process"/>
    <property type="evidence" value="ECO:0007669"/>
    <property type="project" value="InterPro"/>
</dbReference>
<evidence type="ECO:0000313" key="3">
    <source>
        <dbReference type="Proteomes" id="UP000829685"/>
    </source>
</evidence>
<reference evidence="2" key="1">
    <citation type="submission" date="2021-03" db="EMBL/GenBank/DDBJ databases">
        <title>Revisited historic fungal species revealed as producer of novel bioactive compounds through whole genome sequencing and comparative genomics.</title>
        <authorList>
            <person name="Vignolle G.A."/>
            <person name="Hochenegger N."/>
            <person name="Mach R.L."/>
            <person name="Mach-Aigner A.R."/>
            <person name="Javad Rahimi M."/>
            <person name="Salim K.A."/>
            <person name="Chan C.M."/>
            <person name="Lim L.B.L."/>
            <person name="Cai F."/>
            <person name="Druzhinina I.S."/>
            <person name="U'Ren J.M."/>
            <person name="Derntl C."/>
        </authorList>
    </citation>
    <scope>NUCLEOTIDE SEQUENCE</scope>
    <source>
        <strain evidence="2">TUCIM 5799</strain>
    </source>
</reference>
<comment type="caution">
    <text evidence="2">The sequence shown here is derived from an EMBL/GenBank/DDBJ whole genome shotgun (WGS) entry which is preliminary data.</text>
</comment>
<proteinExistence type="predicted"/>
<dbReference type="SMART" id="SM00813">
    <property type="entry name" value="Alpha-L-AF_C"/>
    <property type="match status" value="1"/>
</dbReference>
<accession>A0A9Q0ARX3</accession>